<dbReference type="GO" id="GO:0005765">
    <property type="term" value="C:lysosomal membrane"/>
    <property type="evidence" value="ECO:0007669"/>
    <property type="project" value="UniProtKB-SubCell"/>
</dbReference>
<evidence type="ECO:0000256" key="6">
    <source>
        <dbReference type="RuleBase" id="RU361113"/>
    </source>
</evidence>
<reference evidence="8 9" key="1">
    <citation type="submission" date="2024-08" db="EMBL/GenBank/DDBJ databases">
        <title>Gnathostoma spinigerum genome.</title>
        <authorList>
            <person name="Gonzalez-Bertolin B."/>
            <person name="Monzon S."/>
            <person name="Zaballos A."/>
            <person name="Jimenez P."/>
            <person name="Dekumyoy P."/>
            <person name="Varona S."/>
            <person name="Cuesta I."/>
            <person name="Sumanam S."/>
            <person name="Adisakwattana P."/>
            <person name="Gasser R.B."/>
            <person name="Hernandez-Gonzalez A."/>
            <person name="Young N.D."/>
            <person name="Perteguer M.J."/>
        </authorList>
    </citation>
    <scope>NUCLEOTIDE SEQUENCE [LARGE SCALE GENOMIC DNA]</scope>
    <source>
        <strain evidence="8">AL3</strain>
        <tissue evidence="8">Liver</tissue>
    </source>
</reference>
<evidence type="ECO:0000256" key="3">
    <source>
        <dbReference type="ARBA" id="ARBA00022692"/>
    </source>
</evidence>
<keyword evidence="3 6" id="KW-0812">Transmembrane</keyword>
<dbReference type="Proteomes" id="UP001608902">
    <property type="component" value="Unassembled WGS sequence"/>
</dbReference>
<proteinExistence type="inferred from homology"/>
<evidence type="ECO:0000256" key="7">
    <source>
        <dbReference type="SAM" id="MobiDB-lite"/>
    </source>
</evidence>
<feature type="compositionally biased region" description="Polar residues" evidence="7">
    <location>
        <begin position="250"/>
        <end position="264"/>
    </location>
</feature>
<keyword evidence="9" id="KW-1185">Reference proteome</keyword>
<dbReference type="InterPro" id="IPR018460">
    <property type="entry name" value="Battenin_disease_Cln3_subgr"/>
</dbReference>
<feature type="compositionally biased region" description="Low complexity" evidence="7">
    <location>
        <begin position="202"/>
        <end position="249"/>
    </location>
</feature>
<evidence type="ECO:0000256" key="4">
    <source>
        <dbReference type="ARBA" id="ARBA00022989"/>
    </source>
</evidence>
<feature type="transmembrane region" description="Helical" evidence="6">
    <location>
        <begin position="38"/>
        <end position="61"/>
    </location>
</feature>
<dbReference type="PRINTS" id="PR01315">
    <property type="entry name" value="BATTENIN"/>
</dbReference>
<name>A0ABD6EKS1_9BILA</name>
<keyword evidence="6" id="KW-0458">Lysosome</keyword>
<dbReference type="Pfam" id="PF02487">
    <property type="entry name" value="CLN3"/>
    <property type="match status" value="1"/>
</dbReference>
<feature type="region of interest" description="Disordered" evidence="7">
    <location>
        <begin position="201"/>
        <end position="271"/>
    </location>
</feature>
<feature type="transmembrane region" description="Helical" evidence="6">
    <location>
        <begin position="123"/>
        <end position="144"/>
    </location>
</feature>
<feature type="transmembrane region" description="Helical" evidence="6">
    <location>
        <begin position="284"/>
        <end position="305"/>
    </location>
</feature>
<dbReference type="Gene3D" id="1.20.1250.20">
    <property type="entry name" value="MFS general substrate transporter like domains"/>
    <property type="match status" value="1"/>
</dbReference>
<evidence type="ECO:0000313" key="8">
    <source>
        <dbReference type="EMBL" id="MFH4980564.1"/>
    </source>
</evidence>
<organism evidence="8 9">
    <name type="scientific">Gnathostoma spinigerum</name>
    <dbReference type="NCBI Taxonomy" id="75299"/>
    <lineage>
        <taxon>Eukaryota</taxon>
        <taxon>Metazoa</taxon>
        <taxon>Ecdysozoa</taxon>
        <taxon>Nematoda</taxon>
        <taxon>Chromadorea</taxon>
        <taxon>Rhabditida</taxon>
        <taxon>Spirurina</taxon>
        <taxon>Gnathostomatomorpha</taxon>
        <taxon>Gnathostomatoidea</taxon>
        <taxon>Gnathostomatidae</taxon>
        <taxon>Gnathostoma</taxon>
    </lineage>
</organism>
<comment type="subcellular location">
    <subcellularLocation>
        <location evidence="1">Endomembrane system</location>
        <topology evidence="1">Multi-pass membrane protein</topology>
    </subcellularLocation>
    <subcellularLocation>
        <location evidence="6">Lysosome membrane</location>
        <topology evidence="6">Multi-pass membrane protein</topology>
    </subcellularLocation>
</comment>
<sequence>MLSAAQDILDVQENIVVNSSAADQKCLPKVDKRLCKPISTGAVLLADIIPCFVVKFSFPFFMQRIPFGVRHMIVVVLQFCSYLVVAFSVNIPMSLLGVIFASMSSGLGEITYLALSPNYKNVISTWSSGTGGAGVLGAFSYAFLTEPHFANLTPSQATLVMLVIPVLFAAAYWWLLVVPDSVYQVGLHPKTWIVPRSHLAKSDSPVTDSVTDSTDSKTPVVNYDGRGTSDSTGTSNSTSTSNSVDTSNSAGTSDSADTTQSESPSTRDKFVKQRKLSFPEKMKAILPLLKYMIPIMLVYLGEYLINQGIVQLIIFDCDHGFDLSVESQYRWYQVIYQVGVFISRSSVDIVRLNYTLLVLLPILQITNVFIFLFESLYYFIPHIWILFSLILFEGIFGGASYVNTFQEIHDISPPDIREYAMSVSSLGDTIGICVAGFASIPLHNAICRTSLYSVNK</sequence>
<comment type="similarity">
    <text evidence="2 6">Belongs to the battenin family.</text>
</comment>
<evidence type="ECO:0000256" key="2">
    <source>
        <dbReference type="ARBA" id="ARBA00007467"/>
    </source>
</evidence>
<dbReference type="InterPro" id="IPR036259">
    <property type="entry name" value="MFS_trans_sf"/>
</dbReference>
<dbReference type="EMBL" id="JBGFUD010005743">
    <property type="protein sequence ID" value="MFH4980564.1"/>
    <property type="molecule type" value="Genomic_DNA"/>
</dbReference>
<gene>
    <name evidence="8" type="ORF">AB6A40_007273</name>
</gene>
<comment type="caution">
    <text evidence="8">The sequence shown here is derived from an EMBL/GenBank/DDBJ whole genome shotgun (WGS) entry which is preliminary data.</text>
</comment>
<keyword evidence="5 6" id="KW-0472">Membrane</keyword>
<feature type="transmembrane region" description="Helical" evidence="6">
    <location>
        <begin position="352"/>
        <end position="373"/>
    </location>
</feature>
<dbReference type="PANTHER" id="PTHR10981:SF8">
    <property type="entry name" value="BATTENIN"/>
    <property type="match status" value="1"/>
</dbReference>
<evidence type="ECO:0000256" key="5">
    <source>
        <dbReference type="ARBA" id="ARBA00023136"/>
    </source>
</evidence>
<evidence type="ECO:0000313" key="9">
    <source>
        <dbReference type="Proteomes" id="UP001608902"/>
    </source>
</evidence>
<dbReference type="AlphaFoldDB" id="A0ABD6EKS1"/>
<feature type="transmembrane region" description="Helical" evidence="6">
    <location>
        <begin position="156"/>
        <end position="175"/>
    </location>
</feature>
<dbReference type="PIRSF" id="PIRSF015974">
    <property type="entry name" value="CLN3_BTN1"/>
    <property type="match status" value="1"/>
</dbReference>
<keyword evidence="4 6" id="KW-1133">Transmembrane helix</keyword>
<evidence type="ECO:0000256" key="1">
    <source>
        <dbReference type="ARBA" id="ARBA00004127"/>
    </source>
</evidence>
<dbReference type="GO" id="GO:0012505">
    <property type="term" value="C:endomembrane system"/>
    <property type="evidence" value="ECO:0007669"/>
    <property type="project" value="UniProtKB-SubCell"/>
</dbReference>
<accession>A0ABD6EKS1</accession>
<feature type="transmembrane region" description="Helical" evidence="6">
    <location>
        <begin position="379"/>
        <end position="402"/>
    </location>
</feature>
<dbReference type="SUPFAM" id="SSF103473">
    <property type="entry name" value="MFS general substrate transporter"/>
    <property type="match status" value="1"/>
</dbReference>
<dbReference type="InterPro" id="IPR003492">
    <property type="entry name" value="Battenin_disease_Cln3"/>
</dbReference>
<dbReference type="PANTHER" id="PTHR10981">
    <property type="entry name" value="BATTENIN"/>
    <property type="match status" value="1"/>
</dbReference>
<protein>
    <recommendedName>
        <fullName evidence="6">Battenin</fullName>
    </recommendedName>
</protein>
<feature type="transmembrane region" description="Helical" evidence="6">
    <location>
        <begin position="73"/>
        <end position="103"/>
    </location>
</feature>